<keyword evidence="2" id="KW-1185">Reference proteome</keyword>
<organism evidence="1 2">
    <name type="scientific">Dryococelus australis</name>
    <dbReference type="NCBI Taxonomy" id="614101"/>
    <lineage>
        <taxon>Eukaryota</taxon>
        <taxon>Metazoa</taxon>
        <taxon>Ecdysozoa</taxon>
        <taxon>Arthropoda</taxon>
        <taxon>Hexapoda</taxon>
        <taxon>Insecta</taxon>
        <taxon>Pterygota</taxon>
        <taxon>Neoptera</taxon>
        <taxon>Polyneoptera</taxon>
        <taxon>Phasmatodea</taxon>
        <taxon>Verophasmatodea</taxon>
        <taxon>Anareolatae</taxon>
        <taxon>Phasmatidae</taxon>
        <taxon>Eurycanthinae</taxon>
        <taxon>Dryococelus</taxon>
    </lineage>
</organism>
<gene>
    <name evidence="1" type="ORF">PR048_013678</name>
</gene>
<accession>A0ABQ9HSV2</accession>
<evidence type="ECO:0000313" key="1">
    <source>
        <dbReference type="EMBL" id="KAJ8887463.1"/>
    </source>
</evidence>
<sequence>MGSLHPQHTGAVWHNVRTPAFDEEVLQRVANEPSTSTCAIASTMGTSQSTISRVMLDYSLHAYHLQNTQALGPDDFAPRVQYVQWLLQWSIANPAFNASISFSDEACFTRDGYFNSRNSHIWAAENPHARFIHGYQVKFSINI</sequence>
<comment type="caution">
    <text evidence="1">The sequence shown here is derived from an EMBL/GenBank/DDBJ whole genome shotgun (WGS) entry which is preliminary data.</text>
</comment>
<name>A0ABQ9HSV2_9NEOP</name>
<evidence type="ECO:0000313" key="2">
    <source>
        <dbReference type="Proteomes" id="UP001159363"/>
    </source>
</evidence>
<dbReference type="EMBL" id="JARBHB010000004">
    <property type="protein sequence ID" value="KAJ8887463.1"/>
    <property type="molecule type" value="Genomic_DNA"/>
</dbReference>
<reference evidence="1 2" key="1">
    <citation type="submission" date="2023-02" db="EMBL/GenBank/DDBJ databases">
        <title>LHISI_Scaffold_Assembly.</title>
        <authorList>
            <person name="Stuart O.P."/>
            <person name="Cleave R."/>
            <person name="Magrath M.J.L."/>
            <person name="Mikheyev A.S."/>
        </authorList>
    </citation>
    <scope>NUCLEOTIDE SEQUENCE [LARGE SCALE GENOMIC DNA]</scope>
    <source>
        <strain evidence="1">Daus_M_001</strain>
        <tissue evidence="1">Leg muscle</tissue>
    </source>
</reference>
<dbReference type="PANTHER" id="PTHR47326">
    <property type="entry name" value="TRANSPOSABLE ELEMENT TC3 TRANSPOSASE-LIKE PROTEIN"/>
    <property type="match status" value="1"/>
</dbReference>
<dbReference type="Proteomes" id="UP001159363">
    <property type="component" value="Chromosome X"/>
</dbReference>
<protein>
    <recommendedName>
        <fullName evidence="3">Transposase</fullName>
    </recommendedName>
</protein>
<dbReference type="PANTHER" id="PTHR47326:SF1">
    <property type="entry name" value="HTH PSQ-TYPE DOMAIN-CONTAINING PROTEIN"/>
    <property type="match status" value="1"/>
</dbReference>
<evidence type="ECO:0008006" key="3">
    <source>
        <dbReference type="Google" id="ProtNLM"/>
    </source>
</evidence>
<proteinExistence type="predicted"/>